<proteinExistence type="predicted"/>
<keyword evidence="2" id="KW-0812">Transmembrane</keyword>
<name>A0A8P0T2B7_CANLF</name>
<dbReference type="AlphaFoldDB" id="A0A8P0T2B7"/>
<dbReference type="Ensembl" id="ENSCAFT00000091529.2">
    <property type="protein sequence ID" value="ENSCAFP00000049498.1"/>
    <property type="gene ID" value="ENSCAFG00000048038.2"/>
</dbReference>
<organism evidence="3 4">
    <name type="scientific">Canis lupus familiaris</name>
    <name type="common">Dog</name>
    <name type="synonym">Canis familiaris</name>
    <dbReference type="NCBI Taxonomy" id="9615"/>
    <lineage>
        <taxon>Eukaryota</taxon>
        <taxon>Metazoa</taxon>
        <taxon>Chordata</taxon>
        <taxon>Craniata</taxon>
        <taxon>Vertebrata</taxon>
        <taxon>Euteleostomi</taxon>
        <taxon>Mammalia</taxon>
        <taxon>Eutheria</taxon>
        <taxon>Laurasiatheria</taxon>
        <taxon>Carnivora</taxon>
        <taxon>Caniformia</taxon>
        <taxon>Canidae</taxon>
        <taxon>Canis</taxon>
    </lineage>
</organism>
<dbReference type="Proteomes" id="UP000002254">
    <property type="component" value="Chromosome 26"/>
</dbReference>
<reference evidence="3" key="2">
    <citation type="submission" date="2025-08" db="UniProtKB">
        <authorList>
            <consortium name="Ensembl"/>
        </authorList>
    </citation>
    <scope>IDENTIFICATION</scope>
</reference>
<evidence type="ECO:0000313" key="3">
    <source>
        <dbReference type="Ensembl" id="ENSCAFP00000049498.1"/>
    </source>
</evidence>
<keyword evidence="2" id="KW-0472">Membrane</keyword>
<protein>
    <submittedName>
        <fullName evidence="3">Uncharacterized protein</fullName>
    </submittedName>
</protein>
<evidence type="ECO:0000313" key="4">
    <source>
        <dbReference type="Proteomes" id="UP000002254"/>
    </source>
</evidence>
<sequence length="143" mass="15521">MDVAPDGRAIPLNTAPADGRSGRSPKRPGRLVTLATARAGWEETAAEGGARAGTEAGLWAEVRSPPLRPEKMQRPVCWWLSFGLGSFLAGRAEAPSPVEPPERSRPYAVLRGQNLVLMGTIFSILLVTVILMAFCVYKPIRRR</sequence>
<accession>A0A8P0T2B7</accession>
<evidence type="ECO:0000256" key="2">
    <source>
        <dbReference type="SAM" id="Phobius"/>
    </source>
</evidence>
<feature type="region of interest" description="Disordered" evidence="1">
    <location>
        <begin position="1"/>
        <end position="29"/>
    </location>
</feature>
<feature type="transmembrane region" description="Helical" evidence="2">
    <location>
        <begin position="114"/>
        <end position="137"/>
    </location>
</feature>
<evidence type="ECO:0000256" key="1">
    <source>
        <dbReference type="SAM" id="MobiDB-lite"/>
    </source>
</evidence>
<keyword evidence="2" id="KW-1133">Transmembrane helix</keyword>
<reference evidence="3 4" key="1">
    <citation type="journal article" date="2005" name="Nature">
        <title>Genome sequence, comparative analysis and haplotype structure of the domestic dog.</title>
        <authorList>
            <consortium name="Broad Sequencing Platform"/>
            <person name="Lindblad-Toh K."/>
            <person name="Wade C.M."/>
            <person name="Mikkelsen T.S."/>
            <person name="Karlsson E.K."/>
            <person name="Jaffe D.B."/>
            <person name="Kamal M."/>
            <person name="Clamp M."/>
            <person name="Chang J.L."/>
            <person name="Kulbokas E.J. III"/>
            <person name="Zody M.C."/>
            <person name="Mauceli E."/>
            <person name="Xie X."/>
            <person name="Breen M."/>
            <person name="Wayne R.K."/>
            <person name="Ostrander E.A."/>
            <person name="Ponting C.P."/>
            <person name="Galibert F."/>
            <person name="Smith D.R."/>
            <person name="DeJong P.J."/>
            <person name="Kirkness E."/>
            <person name="Alvarez P."/>
            <person name="Biagi T."/>
            <person name="Brockman W."/>
            <person name="Butler J."/>
            <person name="Chin C.W."/>
            <person name="Cook A."/>
            <person name="Cuff J."/>
            <person name="Daly M.J."/>
            <person name="DeCaprio D."/>
            <person name="Gnerre S."/>
            <person name="Grabherr M."/>
            <person name="Kellis M."/>
            <person name="Kleber M."/>
            <person name="Bardeleben C."/>
            <person name="Goodstadt L."/>
            <person name="Heger A."/>
            <person name="Hitte C."/>
            <person name="Kim L."/>
            <person name="Koepfli K.P."/>
            <person name="Parker H.G."/>
            <person name="Pollinger J.P."/>
            <person name="Searle S.M."/>
            <person name="Sutter N.B."/>
            <person name="Thomas R."/>
            <person name="Webber C."/>
            <person name="Baldwin J."/>
            <person name="Abebe A."/>
            <person name="Abouelleil A."/>
            <person name="Aftuck L."/>
            <person name="Ait-Zahra M."/>
            <person name="Aldredge T."/>
            <person name="Allen N."/>
            <person name="An P."/>
            <person name="Anderson S."/>
            <person name="Antoine C."/>
            <person name="Arachchi H."/>
            <person name="Aslam A."/>
            <person name="Ayotte L."/>
            <person name="Bachantsang P."/>
            <person name="Barry A."/>
            <person name="Bayul T."/>
            <person name="Benamara M."/>
            <person name="Berlin A."/>
            <person name="Bessette D."/>
            <person name="Blitshteyn B."/>
            <person name="Bloom T."/>
            <person name="Blye J."/>
            <person name="Boguslavskiy L."/>
            <person name="Bonnet C."/>
            <person name="Boukhgalter B."/>
            <person name="Brown A."/>
            <person name="Cahill P."/>
            <person name="Calixte N."/>
            <person name="Camarata J."/>
            <person name="Cheshatsang Y."/>
            <person name="Chu J."/>
            <person name="Citroen M."/>
            <person name="Collymore A."/>
            <person name="Cooke P."/>
            <person name="Dawoe T."/>
            <person name="Daza R."/>
            <person name="Decktor K."/>
            <person name="DeGray S."/>
            <person name="Dhargay N."/>
            <person name="Dooley K."/>
            <person name="Dooley K."/>
            <person name="Dorje P."/>
            <person name="Dorjee K."/>
            <person name="Dorris L."/>
            <person name="Duffey N."/>
            <person name="Dupes A."/>
            <person name="Egbiremolen O."/>
            <person name="Elong R."/>
            <person name="Falk J."/>
            <person name="Farina A."/>
            <person name="Faro S."/>
            <person name="Ferguson D."/>
            <person name="Ferreira P."/>
            <person name="Fisher S."/>
            <person name="FitzGerald M."/>
            <person name="Foley K."/>
            <person name="Foley C."/>
            <person name="Franke A."/>
            <person name="Friedrich D."/>
            <person name="Gage D."/>
            <person name="Garber M."/>
            <person name="Gearin G."/>
            <person name="Giannoukos G."/>
            <person name="Goode T."/>
            <person name="Goyette A."/>
            <person name="Graham J."/>
            <person name="Grandbois E."/>
            <person name="Gyaltsen K."/>
            <person name="Hafez N."/>
            <person name="Hagopian D."/>
            <person name="Hagos B."/>
            <person name="Hall J."/>
            <person name="Healy C."/>
            <person name="Hegarty R."/>
            <person name="Honan T."/>
            <person name="Horn A."/>
            <person name="Houde N."/>
            <person name="Hughes L."/>
            <person name="Hunnicutt L."/>
            <person name="Husby M."/>
            <person name="Jester B."/>
            <person name="Jones C."/>
            <person name="Kamat A."/>
            <person name="Kanga B."/>
            <person name="Kells C."/>
            <person name="Khazanovich D."/>
            <person name="Kieu A.C."/>
            <person name="Kisner P."/>
            <person name="Kumar M."/>
            <person name="Lance K."/>
            <person name="Landers T."/>
            <person name="Lara M."/>
            <person name="Lee W."/>
            <person name="Leger J.P."/>
            <person name="Lennon N."/>
            <person name="Leuper L."/>
            <person name="LeVine S."/>
            <person name="Liu J."/>
            <person name="Liu X."/>
            <person name="Lokyitsang Y."/>
            <person name="Lokyitsang T."/>
            <person name="Lui A."/>
            <person name="Macdonald J."/>
            <person name="Major J."/>
            <person name="Marabella R."/>
            <person name="Maru K."/>
            <person name="Matthews C."/>
            <person name="McDonough S."/>
            <person name="Mehta T."/>
            <person name="Meldrim J."/>
            <person name="Melnikov A."/>
            <person name="Meneus L."/>
            <person name="Mihalev A."/>
            <person name="Mihova T."/>
            <person name="Miller K."/>
            <person name="Mittelman R."/>
            <person name="Mlenga V."/>
            <person name="Mulrain L."/>
            <person name="Munson G."/>
            <person name="Navidi A."/>
            <person name="Naylor J."/>
            <person name="Nguyen T."/>
            <person name="Nguyen N."/>
            <person name="Nguyen C."/>
            <person name="Nguyen T."/>
            <person name="Nicol R."/>
            <person name="Norbu N."/>
            <person name="Norbu C."/>
            <person name="Novod N."/>
            <person name="Nyima T."/>
            <person name="Olandt P."/>
            <person name="O'Neill B."/>
            <person name="O'Neill K."/>
            <person name="Osman S."/>
            <person name="Oyono L."/>
            <person name="Patti C."/>
            <person name="Perrin D."/>
            <person name="Phunkhang P."/>
            <person name="Pierre F."/>
            <person name="Priest M."/>
            <person name="Rachupka A."/>
            <person name="Raghuraman S."/>
            <person name="Rameau R."/>
            <person name="Ray V."/>
            <person name="Raymond C."/>
            <person name="Rege F."/>
            <person name="Rise C."/>
            <person name="Rogers J."/>
            <person name="Rogov P."/>
            <person name="Sahalie J."/>
            <person name="Settipalli S."/>
            <person name="Sharpe T."/>
            <person name="Shea T."/>
            <person name="Sheehan M."/>
            <person name="Sherpa N."/>
            <person name="Shi J."/>
            <person name="Shih D."/>
            <person name="Sloan J."/>
            <person name="Smith C."/>
            <person name="Sparrow T."/>
            <person name="Stalker J."/>
            <person name="Stange-Thomann N."/>
            <person name="Stavropoulos S."/>
            <person name="Stone C."/>
            <person name="Stone S."/>
            <person name="Sykes S."/>
            <person name="Tchuinga P."/>
            <person name="Tenzing P."/>
            <person name="Tesfaye S."/>
            <person name="Thoulutsang D."/>
            <person name="Thoulutsang Y."/>
            <person name="Topham K."/>
            <person name="Topping I."/>
            <person name="Tsamla T."/>
            <person name="Vassiliev H."/>
            <person name="Venkataraman V."/>
            <person name="Vo A."/>
            <person name="Wangchuk T."/>
            <person name="Wangdi T."/>
            <person name="Weiand M."/>
            <person name="Wilkinson J."/>
            <person name="Wilson A."/>
            <person name="Yadav S."/>
            <person name="Yang S."/>
            <person name="Yang X."/>
            <person name="Young G."/>
            <person name="Yu Q."/>
            <person name="Zainoun J."/>
            <person name="Zembek L."/>
            <person name="Zimmer A."/>
            <person name="Lander E.S."/>
        </authorList>
    </citation>
    <scope>NUCLEOTIDE SEQUENCE [LARGE SCALE GENOMIC DNA]</scope>
    <source>
        <strain evidence="3">Boxer</strain>
    </source>
</reference>